<dbReference type="GO" id="GO:0005739">
    <property type="term" value="C:mitochondrion"/>
    <property type="evidence" value="ECO:0007669"/>
    <property type="project" value="TreeGrafter"/>
</dbReference>
<dbReference type="InterPro" id="IPR049704">
    <property type="entry name" value="Aminotrans_3_PPA_site"/>
</dbReference>
<name>A0A8J2T4Y8_ZYGB2</name>
<gene>
    <name evidence="13" type="ORF">BN860_07756g</name>
</gene>
<dbReference type="InterPro" id="IPR005814">
    <property type="entry name" value="Aminotrans_3"/>
</dbReference>
<evidence type="ECO:0000313" key="13">
    <source>
        <dbReference type="EMBL" id="CDF88336.1"/>
    </source>
</evidence>
<dbReference type="GO" id="GO:0030170">
    <property type="term" value="F:pyridoxal phosphate binding"/>
    <property type="evidence" value="ECO:0007669"/>
    <property type="project" value="InterPro"/>
</dbReference>
<dbReference type="Gene3D" id="3.40.640.10">
    <property type="entry name" value="Type I PLP-dependent aspartate aminotransferase-like (Major domain)"/>
    <property type="match status" value="1"/>
</dbReference>
<dbReference type="GO" id="GO:0009450">
    <property type="term" value="P:gamma-aminobutyric acid catabolic process"/>
    <property type="evidence" value="ECO:0007669"/>
    <property type="project" value="TreeGrafter"/>
</dbReference>
<evidence type="ECO:0000256" key="7">
    <source>
        <dbReference type="ARBA" id="ARBA00022679"/>
    </source>
</evidence>
<evidence type="ECO:0000256" key="8">
    <source>
        <dbReference type="ARBA" id="ARBA00022898"/>
    </source>
</evidence>
<dbReference type="OrthoDB" id="10260828at2759"/>
<sequence>MLRIKQIATRSGGFLPKYISTAGSPRPLSANVASLRGFQTTATKMSVTSQYYPNEPTKPVVKTDTIPGPASQKELAELGKVFDSRPAYFVADYEKSLGNYIADVDGNVYLDLYAQIASIALGYNNPALIKASQTPEMTRALVDRPALANFPSKDLTKSLNQILKFAPKGQDHVWPGLSGADANELAFKAAFMYHQAQARGYDTEFSTEEQESVMDNQAPGSPPLSVLSFRKAFHGRLFASGSTTNSKPIHKLDFPAFDWPHAEYPHYKFPLEKNEAANRAEDDRCLKQVEELITTWKYPVAALIIEPIQSEGGDNHASKYFLQGLRDITLKHKVVYIIDEVQTGVGATGKFWCHEYADIQPPVDLVTFSKKFQSAGYFFHDPKFIPNKPYRQFNTWCGEPARLLIAGAIGQEIVDKNLLGQVQRVGKYLFGKLEQLQSQHPEKLQNLRGKDRGTFIAWDLPTPQERDLLLKKLKSNGCNVGGCSTHAVRLRPSLTFEEKHVDIFIEALAKSIKEL</sequence>
<evidence type="ECO:0000256" key="1">
    <source>
        <dbReference type="ARBA" id="ARBA00001933"/>
    </source>
</evidence>
<dbReference type="PROSITE" id="PS00600">
    <property type="entry name" value="AA_TRANSFER_CLASS_3"/>
    <property type="match status" value="1"/>
</dbReference>
<comment type="subunit">
    <text evidence="3">Homodimer and homotetramer.</text>
</comment>
<keyword evidence="14" id="KW-1185">Reference proteome</keyword>
<dbReference type="PANTHER" id="PTHR43206">
    <property type="entry name" value="AMINOTRANSFERASE"/>
    <property type="match status" value="1"/>
</dbReference>
<dbReference type="InterPro" id="IPR015421">
    <property type="entry name" value="PyrdxlP-dep_Trfase_major"/>
</dbReference>
<evidence type="ECO:0000256" key="2">
    <source>
        <dbReference type="ARBA" id="ARBA00008954"/>
    </source>
</evidence>
<dbReference type="SUPFAM" id="SSF53383">
    <property type="entry name" value="PLP-dependent transferases"/>
    <property type="match status" value="1"/>
</dbReference>
<evidence type="ECO:0000256" key="6">
    <source>
        <dbReference type="ARBA" id="ARBA00022576"/>
    </source>
</evidence>
<dbReference type="Pfam" id="PF00202">
    <property type="entry name" value="Aminotran_3"/>
    <property type="match status" value="1"/>
</dbReference>
<evidence type="ECO:0000256" key="9">
    <source>
        <dbReference type="ARBA" id="ARBA00030204"/>
    </source>
</evidence>
<accession>A0A8J2T4Y8</accession>
<protein>
    <recommendedName>
        <fullName evidence="5">4-aminobutyrate aminotransferase</fullName>
        <ecNumber evidence="4">2.6.1.19</ecNumber>
    </recommendedName>
    <alternativeName>
        <fullName evidence="10">GABA aminotransferase</fullName>
    </alternativeName>
    <alternativeName>
        <fullName evidence="9">Gamma-amino-N-butyrate transaminase</fullName>
    </alternativeName>
</protein>
<dbReference type="Gene3D" id="3.90.1150.10">
    <property type="entry name" value="Aspartate Aminotransferase, domain 1"/>
    <property type="match status" value="1"/>
</dbReference>
<comment type="similarity">
    <text evidence="2 12">Belongs to the class-III pyridoxal-phosphate-dependent aminotransferase family.</text>
</comment>
<proteinExistence type="inferred from homology"/>
<keyword evidence="8 12" id="KW-0663">Pyridoxal phosphate</keyword>
<dbReference type="FunFam" id="3.40.640.10:FF:000029">
    <property type="entry name" value="4-aminobutyrate aminotransferase, mitochondrial"/>
    <property type="match status" value="1"/>
</dbReference>
<reference evidence="14" key="1">
    <citation type="journal article" date="2013" name="Genome Announc.">
        <title>Genome sequence of the food spoilage yeast Zygosaccharomyces bailii CLIB 213(T).</title>
        <authorList>
            <person name="Galeote V."/>
            <person name="Bigey F."/>
            <person name="Devillers H."/>
            <person name="Neuveglise C."/>
            <person name="Dequin S."/>
        </authorList>
    </citation>
    <scope>NUCLEOTIDE SEQUENCE [LARGE SCALE GENOMIC DNA]</scope>
    <source>
        <strain evidence="14">CLIB 213 / ATCC 58445 / CBS 680 / CCRC 21525 / NBRC 1098 / NCYC 1416 / NRRL Y-2227</strain>
    </source>
</reference>
<dbReference type="CDD" id="cd00610">
    <property type="entry name" value="OAT_like"/>
    <property type="match status" value="1"/>
</dbReference>
<evidence type="ECO:0000256" key="5">
    <source>
        <dbReference type="ARBA" id="ARBA00018543"/>
    </source>
</evidence>
<dbReference type="Proteomes" id="UP000019375">
    <property type="component" value="Unassembled WGS sequence"/>
</dbReference>
<evidence type="ECO:0000256" key="4">
    <source>
        <dbReference type="ARBA" id="ARBA00012912"/>
    </source>
</evidence>
<evidence type="ECO:0000256" key="12">
    <source>
        <dbReference type="RuleBase" id="RU003560"/>
    </source>
</evidence>
<keyword evidence="6" id="KW-0032">Aminotransferase</keyword>
<evidence type="ECO:0000313" key="14">
    <source>
        <dbReference type="Proteomes" id="UP000019375"/>
    </source>
</evidence>
<keyword evidence="7" id="KW-0808">Transferase</keyword>
<comment type="catalytic activity">
    <reaction evidence="11">
        <text>4-aminobutanoate + 2-oxoglutarate = succinate semialdehyde + L-glutamate</text>
        <dbReference type="Rhea" id="RHEA:23352"/>
        <dbReference type="ChEBI" id="CHEBI:16810"/>
        <dbReference type="ChEBI" id="CHEBI:29985"/>
        <dbReference type="ChEBI" id="CHEBI:57706"/>
        <dbReference type="ChEBI" id="CHEBI:59888"/>
        <dbReference type="EC" id="2.6.1.19"/>
    </reaction>
</comment>
<dbReference type="NCBIfam" id="TIGR00699">
    <property type="entry name" value="GABAtrns_euk"/>
    <property type="match status" value="1"/>
</dbReference>
<organism evidence="13 14">
    <name type="scientific">Zygosaccharomyces bailii (strain CLIB 213 / ATCC 58445 / CBS 680 / BCRC 21525 / NBRC 1098 / NCYC 1416 / NRRL Y-2227)</name>
    <dbReference type="NCBI Taxonomy" id="1333698"/>
    <lineage>
        <taxon>Eukaryota</taxon>
        <taxon>Fungi</taxon>
        <taxon>Dikarya</taxon>
        <taxon>Ascomycota</taxon>
        <taxon>Saccharomycotina</taxon>
        <taxon>Saccharomycetes</taxon>
        <taxon>Saccharomycetales</taxon>
        <taxon>Saccharomycetaceae</taxon>
        <taxon>Zygosaccharomyces</taxon>
    </lineage>
</organism>
<dbReference type="PIRSF" id="PIRSF000521">
    <property type="entry name" value="Transaminase_4ab_Lys_Orn"/>
    <property type="match status" value="1"/>
</dbReference>
<dbReference type="InterPro" id="IPR004631">
    <property type="entry name" value="4NH2But_aminotransferase_euk"/>
</dbReference>
<comment type="cofactor">
    <cofactor evidence="1">
        <name>pyridoxal 5'-phosphate</name>
        <dbReference type="ChEBI" id="CHEBI:597326"/>
    </cofactor>
</comment>
<evidence type="ECO:0000256" key="11">
    <source>
        <dbReference type="ARBA" id="ARBA00048021"/>
    </source>
</evidence>
<dbReference type="EMBL" id="HG316455">
    <property type="protein sequence ID" value="CDF88336.1"/>
    <property type="molecule type" value="Genomic_DNA"/>
</dbReference>
<dbReference type="AlphaFoldDB" id="A0A8J2T4Y8"/>
<evidence type="ECO:0000256" key="3">
    <source>
        <dbReference type="ARBA" id="ARBA00011839"/>
    </source>
</evidence>
<dbReference type="InterPro" id="IPR015424">
    <property type="entry name" value="PyrdxlP-dep_Trfase"/>
</dbReference>
<dbReference type="GO" id="GO:0034386">
    <property type="term" value="F:4-aminobutyrate:2-oxoglutarate transaminase activity"/>
    <property type="evidence" value="ECO:0007669"/>
    <property type="project" value="UniProtKB-EC"/>
</dbReference>
<evidence type="ECO:0000256" key="10">
    <source>
        <dbReference type="ARBA" id="ARBA00031787"/>
    </source>
</evidence>
<dbReference type="PANTHER" id="PTHR43206:SF1">
    <property type="entry name" value="4-AMINOBUTYRATE AMINOTRANSFERASE, MITOCHONDRIAL"/>
    <property type="match status" value="1"/>
</dbReference>
<dbReference type="InterPro" id="IPR015422">
    <property type="entry name" value="PyrdxlP-dep_Trfase_small"/>
</dbReference>
<dbReference type="EC" id="2.6.1.19" evidence="4"/>